<dbReference type="PANTHER" id="PTHR31423">
    <property type="entry name" value="YBAK DOMAIN-CONTAINING PROTEIN"/>
    <property type="match status" value="1"/>
</dbReference>
<dbReference type="EC" id="3.1.1.-" evidence="3"/>
<sequence>MSFLADLGIASMTTEHEPLFTVEESQSLRGRIAGRHSKNLFLTDKKGAYFLVVAEEDSVIDLKRLHERIGASGRLSFGSAERLAERLGVLPGSVTPLALINDQPATVQIILDAVLHDADAVNFHPLINTATTTITPADLVKFLRATGHEPLVLEFSTANRVG</sequence>
<dbReference type="Pfam" id="PF04073">
    <property type="entry name" value="tRNA_edit"/>
    <property type="match status" value="1"/>
</dbReference>
<dbReference type="EMBL" id="JAUSVO010000002">
    <property type="protein sequence ID" value="MDQ0437311.1"/>
    <property type="molecule type" value="Genomic_DNA"/>
</dbReference>
<comment type="similarity">
    <text evidence="1">Belongs to the PRORSD1 family.</text>
</comment>
<keyword evidence="3" id="KW-0378">Hydrolase</keyword>
<dbReference type="SUPFAM" id="SSF55826">
    <property type="entry name" value="YbaK/ProRS associated domain"/>
    <property type="match status" value="1"/>
</dbReference>
<dbReference type="Proteomes" id="UP001241603">
    <property type="component" value="Unassembled WGS sequence"/>
</dbReference>
<gene>
    <name evidence="3" type="ORF">QO014_001696</name>
</gene>
<dbReference type="InterPro" id="IPR007214">
    <property type="entry name" value="YbaK/aa-tRNA-synth-assoc-dom"/>
</dbReference>
<proteinExistence type="inferred from homology"/>
<dbReference type="RefSeq" id="WP_266348239.1">
    <property type="nucleotide sequence ID" value="NZ_JAPKNG010000002.1"/>
</dbReference>
<evidence type="ECO:0000259" key="2">
    <source>
        <dbReference type="Pfam" id="PF04073"/>
    </source>
</evidence>
<organism evidence="3 4">
    <name type="scientific">Kaistia dalseonensis</name>
    <dbReference type="NCBI Taxonomy" id="410840"/>
    <lineage>
        <taxon>Bacteria</taxon>
        <taxon>Pseudomonadati</taxon>
        <taxon>Pseudomonadota</taxon>
        <taxon>Alphaproteobacteria</taxon>
        <taxon>Hyphomicrobiales</taxon>
        <taxon>Kaistiaceae</taxon>
        <taxon>Kaistia</taxon>
    </lineage>
</organism>
<protein>
    <submittedName>
        <fullName evidence="3">Ala-tRNA(Pro) deacylase</fullName>
        <ecNumber evidence="3">3.1.1.-</ecNumber>
    </submittedName>
</protein>
<dbReference type="CDD" id="cd04335">
    <property type="entry name" value="PrdX_deacylase"/>
    <property type="match status" value="1"/>
</dbReference>
<reference evidence="3 4" key="1">
    <citation type="submission" date="2023-07" db="EMBL/GenBank/DDBJ databases">
        <title>Genomic Encyclopedia of Type Strains, Phase IV (KMG-IV): sequencing the most valuable type-strain genomes for metagenomic binning, comparative biology and taxonomic classification.</title>
        <authorList>
            <person name="Goeker M."/>
        </authorList>
    </citation>
    <scope>NUCLEOTIDE SEQUENCE [LARGE SCALE GENOMIC DNA]</scope>
    <source>
        <strain evidence="3 4">B6-8</strain>
    </source>
</reference>
<name>A0ABU0H4S6_9HYPH</name>
<feature type="domain" description="YbaK/aminoacyl-tRNA synthetase-associated" evidence="2">
    <location>
        <begin position="16"/>
        <end position="142"/>
    </location>
</feature>
<evidence type="ECO:0000313" key="3">
    <source>
        <dbReference type="EMBL" id="MDQ0437311.1"/>
    </source>
</evidence>
<dbReference type="Gene3D" id="3.90.960.10">
    <property type="entry name" value="YbaK/aminoacyl-tRNA synthetase-associated domain"/>
    <property type="match status" value="1"/>
</dbReference>
<dbReference type="PANTHER" id="PTHR31423:SF3">
    <property type="entry name" value="PROLYL-TRNA SYNTHETASE ASSOCIATED DOMAIN-CONTAINING PROTEIN 1-RELATED"/>
    <property type="match status" value="1"/>
</dbReference>
<comment type="caution">
    <text evidence="3">The sequence shown here is derived from an EMBL/GenBank/DDBJ whole genome shotgun (WGS) entry which is preliminary data.</text>
</comment>
<evidence type="ECO:0000313" key="4">
    <source>
        <dbReference type="Proteomes" id="UP001241603"/>
    </source>
</evidence>
<evidence type="ECO:0000256" key="1">
    <source>
        <dbReference type="ARBA" id="ARBA00010201"/>
    </source>
</evidence>
<accession>A0ABU0H4S6</accession>
<dbReference type="GO" id="GO:0016787">
    <property type="term" value="F:hydrolase activity"/>
    <property type="evidence" value="ECO:0007669"/>
    <property type="project" value="UniProtKB-KW"/>
</dbReference>
<dbReference type="InterPro" id="IPR036754">
    <property type="entry name" value="YbaK/aa-tRNA-synt-asso_dom_sf"/>
</dbReference>
<keyword evidence="4" id="KW-1185">Reference proteome</keyword>
<dbReference type="InterPro" id="IPR040285">
    <property type="entry name" value="ProX/PRXD1"/>
</dbReference>